<evidence type="ECO:0000313" key="3">
    <source>
        <dbReference type="Proteomes" id="UP001601992"/>
    </source>
</evidence>
<dbReference type="Proteomes" id="UP001601992">
    <property type="component" value="Unassembled WGS sequence"/>
</dbReference>
<accession>A0ABW6S3B5</accession>
<dbReference type="RefSeq" id="WP_387404570.1">
    <property type="nucleotide sequence ID" value="NZ_JBIAQY010000006.1"/>
</dbReference>
<proteinExistence type="predicted"/>
<gene>
    <name evidence="2" type="ORF">ACFYXQ_20095</name>
</gene>
<protein>
    <submittedName>
        <fullName evidence="2">Uncharacterized protein</fullName>
    </submittedName>
</protein>
<comment type="caution">
    <text evidence="2">The sequence shown here is derived from an EMBL/GenBank/DDBJ whole genome shotgun (WGS) entry which is preliminary data.</text>
</comment>
<reference evidence="2 3" key="1">
    <citation type="submission" date="2024-10" db="EMBL/GenBank/DDBJ databases">
        <title>The Natural Products Discovery Center: Release of the First 8490 Sequenced Strains for Exploring Actinobacteria Biosynthetic Diversity.</title>
        <authorList>
            <person name="Kalkreuter E."/>
            <person name="Kautsar S.A."/>
            <person name="Yang D."/>
            <person name="Bader C.D."/>
            <person name="Teijaro C.N."/>
            <person name="Fluegel L."/>
            <person name="Davis C.M."/>
            <person name="Simpson J.R."/>
            <person name="Lauterbach L."/>
            <person name="Steele A.D."/>
            <person name="Gui C."/>
            <person name="Meng S."/>
            <person name="Li G."/>
            <person name="Viehrig K."/>
            <person name="Ye F."/>
            <person name="Su P."/>
            <person name="Kiefer A.F."/>
            <person name="Nichols A."/>
            <person name="Cepeda A.J."/>
            <person name="Yan W."/>
            <person name="Fan B."/>
            <person name="Jiang Y."/>
            <person name="Adhikari A."/>
            <person name="Zheng C.-J."/>
            <person name="Schuster L."/>
            <person name="Cowan T.M."/>
            <person name="Smanski M.J."/>
            <person name="Chevrette M.G."/>
            <person name="De Carvalho L.P.S."/>
            <person name="Shen B."/>
        </authorList>
    </citation>
    <scope>NUCLEOTIDE SEQUENCE [LARGE SCALE GENOMIC DNA]</scope>
    <source>
        <strain evidence="2 3">NPDC002593</strain>
    </source>
</reference>
<name>A0ABW6S3B5_9NOCA</name>
<keyword evidence="3" id="KW-1185">Reference proteome</keyword>
<organism evidence="2 3">
    <name type="scientific">Nocardia jiangxiensis</name>
    <dbReference type="NCBI Taxonomy" id="282685"/>
    <lineage>
        <taxon>Bacteria</taxon>
        <taxon>Bacillati</taxon>
        <taxon>Actinomycetota</taxon>
        <taxon>Actinomycetes</taxon>
        <taxon>Mycobacteriales</taxon>
        <taxon>Nocardiaceae</taxon>
        <taxon>Nocardia</taxon>
    </lineage>
</organism>
<feature type="region of interest" description="Disordered" evidence="1">
    <location>
        <begin position="1"/>
        <end position="27"/>
    </location>
</feature>
<dbReference type="EMBL" id="JBIAQY010000006">
    <property type="protein sequence ID" value="MFF3570083.1"/>
    <property type="molecule type" value="Genomic_DNA"/>
</dbReference>
<evidence type="ECO:0000256" key="1">
    <source>
        <dbReference type="SAM" id="MobiDB-lite"/>
    </source>
</evidence>
<evidence type="ECO:0000313" key="2">
    <source>
        <dbReference type="EMBL" id="MFF3570083.1"/>
    </source>
</evidence>
<sequence>MTDITEPMAADPPPTTGDTPVPEGALDRYAAPPLRAAGDYLMQIKYLRPIAFATSGAELGFCVRSS</sequence>